<evidence type="ECO:0000313" key="6">
    <source>
        <dbReference type="Proteomes" id="UP001206925"/>
    </source>
</evidence>
<reference evidence="5" key="1">
    <citation type="submission" date="2022-06" db="EMBL/GenBank/DDBJ databases">
        <title>Uncovering the hologenomic basis of an extraordinary plant invasion.</title>
        <authorList>
            <person name="Bieker V.C."/>
            <person name="Martin M.D."/>
            <person name="Gilbert T."/>
            <person name="Hodgins K."/>
            <person name="Battlay P."/>
            <person name="Petersen B."/>
            <person name="Wilson J."/>
        </authorList>
    </citation>
    <scope>NUCLEOTIDE SEQUENCE</scope>
    <source>
        <strain evidence="5">AA19_3_7</strain>
        <tissue evidence="5">Leaf</tissue>
    </source>
</reference>
<dbReference type="InterPro" id="IPR005630">
    <property type="entry name" value="Terpene_synthase_metal-bd"/>
</dbReference>
<dbReference type="InterPro" id="IPR036965">
    <property type="entry name" value="Terpene_synth_N_sf"/>
</dbReference>
<protein>
    <submittedName>
        <fullName evidence="5">Uncharacterized protein</fullName>
    </submittedName>
</protein>
<proteinExistence type="predicted"/>
<dbReference type="Pfam" id="PF01397">
    <property type="entry name" value="Terpene_synth"/>
    <property type="match status" value="1"/>
</dbReference>
<keyword evidence="1" id="KW-0479">Metal-binding</keyword>
<evidence type="ECO:0000259" key="3">
    <source>
        <dbReference type="Pfam" id="PF01397"/>
    </source>
</evidence>
<organism evidence="5 6">
    <name type="scientific">Ambrosia artemisiifolia</name>
    <name type="common">Common ragweed</name>
    <dbReference type="NCBI Taxonomy" id="4212"/>
    <lineage>
        <taxon>Eukaryota</taxon>
        <taxon>Viridiplantae</taxon>
        <taxon>Streptophyta</taxon>
        <taxon>Embryophyta</taxon>
        <taxon>Tracheophyta</taxon>
        <taxon>Spermatophyta</taxon>
        <taxon>Magnoliopsida</taxon>
        <taxon>eudicotyledons</taxon>
        <taxon>Gunneridae</taxon>
        <taxon>Pentapetalae</taxon>
        <taxon>asterids</taxon>
        <taxon>campanulids</taxon>
        <taxon>Asterales</taxon>
        <taxon>Asteraceae</taxon>
        <taxon>Asteroideae</taxon>
        <taxon>Heliantheae alliance</taxon>
        <taxon>Heliantheae</taxon>
        <taxon>Ambrosia</taxon>
    </lineage>
</organism>
<dbReference type="InterPro" id="IPR008949">
    <property type="entry name" value="Isoprenoid_synthase_dom_sf"/>
</dbReference>
<evidence type="ECO:0000256" key="2">
    <source>
        <dbReference type="ARBA" id="ARBA00022842"/>
    </source>
</evidence>
<feature type="domain" description="Terpene synthase metal-binding" evidence="4">
    <location>
        <begin position="199"/>
        <end position="389"/>
    </location>
</feature>
<dbReference type="InterPro" id="IPR050148">
    <property type="entry name" value="Terpene_synthase-like"/>
</dbReference>
<dbReference type="PANTHER" id="PTHR31225:SF137">
    <property type="entry name" value="TERPENE SYNTHASE 11-RELATED"/>
    <property type="match status" value="1"/>
</dbReference>
<evidence type="ECO:0000256" key="1">
    <source>
        <dbReference type="ARBA" id="ARBA00022723"/>
    </source>
</evidence>
<dbReference type="SUPFAM" id="SSF48576">
    <property type="entry name" value="Terpenoid synthases"/>
    <property type="match status" value="1"/>
</dbReference>
<dbReference type="SUPFAM" id="SSF48239">
    <property type="entry name" value="Terpenoid cyclases/Protein prenyltransferases"/>
    <property type="match status" value="1"/>
</dbReference>
<gene>
    <name evidence="5" type="ORF">M8C21_028786</name>
</gene>
<dbReference type="GO" id="GO:0000287">
    <property type="term" value="F:magnesium ion binding"/>
    <property type="evidence" value="ECO:0007669"/>
    <property type="project" value="InterPro"/>
</dbReference>
<dbReference type="InterPro" id="IPR008930">
    <property type="entry name" value="Terpenoid_cyclase/PrenylTrfase"/>
</dbReference>
<dbReference type="GO" id="GO:0010333">
    <property type="term" value="F:terpene synthase activity"/>
    <property type="evidence" value="ECO:0007669"/>
    <property type="project" value="InterPro"/>
</dbReference>
<evidence type="ECO:0000259" key="4">
    <source>
        <dbReference type="Pfam" id="PF03936"/>
    </source>
</evidence>
<dbReference type="AlphaFoldDB" id="A0AAD5DCG4"/>
<dbReference type="EMBL" id="JAMZMK010000254">
    <property type="protein sequence ID" value="KAI7756810.1"/>
    <property type="molecule type" value="Genomic_DNA"/>
</dbReference>
<comment type="caution">
    <text evidence="5">The sequence shown here is derived from an EMBL/GenBank/DDBJ whole genome shotgun (WGS) entry which is preliminary data.</text>
</comment>
<feature type="domain" description="Terpene synthase N-terminal" evidence="3">
    <location>
        <begin position="10"/>
        <end position="150"/>
    </location>
</feature>
<sequence length="468" mass="54272">MKVIPQRVDVSKRMDELRENTKRALMVTSDPKMTLNLIDTIQRLGIGHCFKEEINNILEDLTQVLSDDDLYTVALNFCLRRHNGLDSNPAFFQIFMEQNGELKKSSTEDIEGLLSSSGENVLSHLREITTRHLSSSISQLSTKLHKKLPRHMRMERLEARGYIEEYGNEDDHNPIVLEFAKYKYNKVQSTFQMELVEEHLGLSAKLPFVRDRHIECFLWIVGLLPEPSFSGSRIELAKAIAIMLVIDDIYDTYGSYDDLVPFTEAIQRWDLNEMEQLPEYMKICFKALYNTNNEICVKVLSERGLSVQPFLCKTWIEMVKAYMVEVEWVKRGRTLTIKDYIKNGVTTFGTYMALVHLFFLVSNGLTIENMQHLLDPYPKFFTVAGTILRGTEKRGYVIKHTFTHEREKHNIGEERNITVTQDVVLFPIIKVAVNMSRASQVVYKHNDDSYLLSVEHHVQSLFYKPVDI</sequence>
<keyword evidence="2" id="KW-0460">Magnesium</keyword>
<evidence type="ECO:0000313" key="5">
    <source>
        <dbReference type="EMBL" id="KAI7756810.1"/>
    </source>
</evidence>
<dbReference type="PANTHER" id="PTHR31225">
    <property type="entry name" value="OS04G0344100 PROTEIN-RELATED"/>
    <property type="match status" value="1"/>
</dbReference>
<dbReference type="Gene3D" id="1.10.600.10">
    <property type="entry name" value="Farnesyl Diphosphate Synthase"/>
    <property type="match status" value="1"/>
</dbReference>
<dbReference type="Gene3D" id="1.50.10.130">
    <property type="entry name" value="Terpene synthase, N-terminal domain"/>
    <property type="match status" value="1"/>
</dbReference>
<accession>A0AAD5DCG4</accession>
<dbReference type="Pfam" id="PF03936">
    <property type="entry name" value="Terpene_synth_C"/>
    <property type="match status" value="1"/>
</dbReference>
<keyword evidence="6" id="KW-1185">Reference proteome</keyword>
<name>A0AAD5DCG4_AMBAR</name>
<dbReference type="Proteomes" id="UP001206925">
    <property type="component" value="Unassembled WGS sequence"/>
</dbReference>
<dbReference type="GO" id="GO:0016114">
    <property type="term" value="P:terpenoid biosynthetic process"/>
    <property type="evidence" value="ECO:0007669"/>
    <property type="project" value="InterPro"/>
</dbReference>
<dbReference type="InterPro" id="IPR001906">
    <property type="entry name" value="Terpene_synth_N"/>
</dbReference>